<dbReference type="PROSITE" id="PS50198">
    <property type="entry name" value="PPIC_PPIASE_2"/>
    <property type="match status" value="1"/>
</dbReference>
<dbReference type="GO" id="GO:0005886">
    <property type="term" value="C:plasma membrane"/>
    <property type="evidence" value="ECO:0007669"/>
    <property type="project" value="UniProtKB-SubCell"/>
</dbReference>
<proteinExistence type="predicted"/>
<feature type="domain" description="PpiC" evidence="10">
    <location>
        <begin position="231"/>
        <end position="328"/>
    </location>
</feature>
<dbReference type="SUPFAM" id="SSF54534">
    <property type="entry name" value="FKBP-like"/>
    <property type="match status" value="1"/>
</dbReference>
<comment type="subcellular location">
    <subcellularLocation>
        <location evidence="1">Cell inner membrane</location>
        <topology evidence="1">Single-pass type II membrane protein</topology>
        <orientation evidence="1">Periplasmic side</orientation>
    </subcellularLocation>
</comment>
<dbReference type="Gene3D" id="3.10.50.40">
    <property type="match status" value="1"/>
</dbReference>
<reference evidence="11 12" key="1">
    <citation type="submission" date="2019-02" db="EMBL/GenBank/DDBJ databases">
        <title>Deep-cultivation of Planctomycetes and their phenomic and genomic characterization uncovers novel biology.</title>
        <authorList>
            <person name="Wiegand S."/>
            <person name="Jogler M."/>
            <person name="Boedeker C."/>
            <person name="Pinto D."/>
            <person name="Vollmers J."/>
            <person name="Rivas-Marin E."/>
            <person name="Kohn T."/>
            <person name="Peeters S.H."/>
            <person name="Heuer A."/>
            <person name="Rast P."/>
            <person name="Oberbeckmann S."/>
            <person name="Bunk B."/>
            <person name="Jeske O."/>
            <person name="Meyerdierks A."/>
            <person name="Storesund J.E."/>
            <person name="Kallscheuer N."/>
            <person name="Luecker S."/>
            <person name="Lage O.M."/>
            <person name="Pohl T."/>
            <person name="Merkel B.J."/>
            <person name="Hornburger P."/>
            <person name="Mueller R.-W."/>
            <person name="Bruemmer F."/>
            <person name="Labrenz M."/>
            <person name="Spormann A.M."/>
            <person name="Op Den Camp H."/>
            <person name="Overmann J."/>
            <person name="Amann R."/>
            <person name="Jetten M.S.M."/>
            <person name="Mascher T."/>
            <person name="Medema M.H."/>
            <person name="Devos D.P."/>
            <person name="Kaster A.-K."/>
            <person name="Ovreas L."/>
            <person name="Rohde M."/>
            <person name="Galperin M.Y."/>
            <person name="Jogler C."/>
        </authorList>
    </citation>
    <scope>NUCLEOTIDE SEQUENCE [LARGE SCALE GENOMIC DNA]</scope>
    <source>
        <strain evidence="11 12">CA13</strain>
    </source>
</reference>
<keyword evidence="8" id="KW-0413">Isomerase</keyword>
<dbReference type="EMBL" id="SJPJ01000001">
    <property type="protein sequence ID" value="TWT80690.1"/>
    <property type="molecule type" value="Genomic_DNA"/>
</dbReference>
<evidence type="ECO:0000256" key="5">
    <source>
        <dbReference type="ARBA" id="ARBA00023186"/>
    </source>
</evidence>
<evidence type="ECO:0000259" key="10">
    <source>
        <dbReference type="PROSITE" id="PS50198"/>
    </source>
</evidence>
<keyword evidence="5" id="KW-0143">Chaperone</keyword>
<evidence type="ECO:0000256" key="4">
    <source>
        <dbReference type="ARBA" id="ARBA00023136"/>
    </source>
</evidence>
<evidence type="ECO:0000256" key="7">
    <source>
        <dbReference type="ARBA" id="ARBA00042775"/>
    </source>
</evidence>
<dbReference type="Proteomes" id="UP000315010">
    <property type="component" value="Unassembled WGS sequence"/>
</dbReference>
<dbReference type="Gene3D" id="1.10.4030.10">
    <property type="entry name" value="Porin chaperone SurA, peptide-binding domain"/>
    <property type="match status" value="1"/>
</dbReference>
<keyword evidence="2" id="KW-1003">Cell membrane</keyword>
<dbReference type="PANTHER" id="PTHR47529">
    <property type="entry name" value="PEPTIDYL-PROLYL CIS-TRANS ISOMERASE D"/>
    <property type="match status" value="1"/>
</dbReference>
<dbReference type="GO" id="GO:0003755">
    <property type="term" value="F:peptidyl-prolyl cis-trans isomerase activity"/>
    <property type="evidence" value="ECO:0007669"/>
    <property type="project" value="UniProtKB-KW"/>
</dbReference>
<keyword evidence="4" id="KW-0472">Membrane</keyword>
<evidence type="ECO:0000256" key="3">
    <source>
        <dbReference type="ARBA" id="ARBA00022519"/>
    </source>
</evidence>
<gene>
    <name evidence="11" type="ORF">CA13_21360</name>
</gene>
<dbReference type="InterPro" id="IPR000297">
    <property type="entry name" value="PPIase_PpiC"/>
</dbReference>
<dbReference type="Pfam" id="PF13145">
    <property type="entry name" value="Rotamase_2"/>
    <property type="match status" value="1"/>
</dbReference>
<evidence type="ECO:0000256" key="1">
    <source>
        <dbReference type="ARBA" id="ARBA00004382"/>
    </source>
</evidence>
<dbReference type="InterPro" id="IPR046357">
    <property type="entry name" value="PPIase_dom_sf"/>
</dbReference>
<dbReference type="InterPro" id="IPR052029">
    <property type="entry name" value="PpiD_chaperone"/>
</dbReference>
<organism evidence="11 12">
    <name type="scientific">Novipirellula herctigrandis</name>
    <dbReference type="NCBI Taxonomy" id="2527986"/>
    <lineage>
        <taxon>Bacteria</taxon>
        <taxon>Pseudomonadati</taxon>
        <taxon>Planctomycetota</taxon>
        <taxon>Planctomycetia</taxon>
        <taxon>Pirellulales</taxon>
        <taxon>Pirellulaceae</taxon>
        <taxon>Novipirellula</taxon>
    </lineage>
</organism>
<sequence>MQSPETFPCTVFCRSTNVLIVTVMLLAMAFLSSARCLAEIPTRAEIDDAQSIELPDDPAAILAVVGQSPIFLGELSPKVQARIDDVLSKTGQEIPADQLRFARINLTRGLLNQAIQNKMMRESFLLDQVGTQNADKRAEADATLAARARQMFYESELPQLQKQYKVDDLTELDNLLRKKGSSLSARQRDFADAMLGHLYIRSKVEQEPTVSLSEITEFYFEHHDEYLQKAAARWEQLTVLRSNYPDLEAAKKVISDMGREAYFGGNMQAVAREKSEEPFASSGGLHEWTKKGSLASDVLDSQVFQLPLNAMSEVIADGDGLHIVRVLGRREAGFTPLSEVQDEIRSKIREGKIAESQTTVMKEMEKRIPVWTLFPSDIPGAKPLPKSIASRQINSSAKPERF</sequence>
<evidence type="ECO:0000256" key="9">
    <source>
        <dbReference type="SAM" id="MobiDB-lite"/>
    </source>
</evidence>
<keyword evidence="3" id="KW-0997">Cell inner membrane</keyword>
<feature type="region of interest" description="Disordered" evidence="9">
    <location>
        <begin position="379"/>
        <end position="402"/>
    </location>
</feature>
<dbReference type="AlphaFoldDB" id="A0A5C5Z0J8"/>
<evidence type="ECO:0000256" key="8">
    <source>
        <dbReference type="PROSITE-ProRule" id="PRU00278"/>
    </source>
</evidence>
<evidence type="ECO:0000313" key="11">
    <source>
        <dbReference type="EMBL" id="TWT80690.1"/>
    </source>
</evidence>
<dbReference type="PANTHER" id="PTHR47529:SF1">
    <property type="entry name" value="PERIPLASMIC CHAPERONE PPID"/>
    <property type="match status" value="1"/>
</dbReference>
<protein>
    <recommendedName>
        <fullName evidence="6">Periplasmic chaperone PpiD</fullName>
    </recommendedName>
    <alternativeName>
        <fullName evidence="7">Periplasmic folding chaperone</fullName>
    </alternativeName>
</protein>
<evidence type="ECO:0000256" key="6">
    <source>
        <dbReference type="ARBA" id="ARBA00040743"/>
    </source>
</evidence>
<accession>A0A5C5Z0J8</accession>
<evidence type="ECO:0000313" key="12">
    <source>
        <dbReference type="Proteomes" id="UP000315010"/>
    </source>
</evidence>
<keyword evidence="8" id="KW-0697">Rotamase</keyword>
<keyword evidence="12" id="KW-1185">Reference proteome</keyword>
<name>A0A5C5Z0J8_9BACT</name>
<evidence type="ECO:0000256" key="2">
    <source>
        <dbReference type="ARBA" id="ARBA00022475"/>
    </source>
</evidence>
<comment type="caution">
    <text evidence="11">The sequence shown here is derived from an EMBL/GenBank/DDBJ whole genome shotgun (WGS) entry which is preliminary data.</text>
</comment>
<feature type="compositionally biased region" description="Polar residues" evidence="9">
    <location>
        <begin position="389"/>
        <end position="402"/>
    </location>
</feature>